<evidence type="ECO:0000313" key="10">
    <source>
        <dbReference type="Proteomes" id="UP000035057"/>
    </source>
</evidence>
<feature type="domain" description="Gp5/Type VI secretion system Vgr C-terminal trimerisation" evidence="8">
    <location>
        <begin position="471"/>
        <end position="576"/>
    </location>
</feature>
<keyword evidence="10" id="KW-1185">Reference proteome</keyword>
<sequence>MPQASGLQFTARVGELPQDLFAVVGFALTEGLSDLFQGRLELASTDPSIQAADVLEQPVDLVVWQDGAPLRRFTGVVNEFARGDTGHRRTRYELVIQPPLWRLGLMHNSRIFQTQSADAIVRTLLEERGIVDSVFDLKRPPEEREYCVQHRESDLDFINRLAAEEGWHYRYQHGSVDGETQPGLIVADHHGDAPRLDNVTYNAKAGGSTKQACVFRFSYQERVRAASVAMKDYTFKNPAYALIHEQTSGNLNQRDDYQHYDYPGRFKADASGQPFTQTRLDALRNNASTANGESNRPDFTAGAKVALTDHDTETLNREWLLTAITHTGKQPQALEEEGGSDPTSYHNEFSAIPADKTWRPICEHRPLMDGPQIALVTGPDGEEIHCDQYGRVKVRFPWDRYSQNDEHSSAWLRVSQGWAGGQYGFMALPRIGHEVIVSFLDGDPDQPIITGRTYHATNTPPYSLPEHKTRTTLKTQTHKGEGSNELRFEDEADQEQIYVHAQKDLDLLTEHNRTEVIRNDSHLTVENDRFAHTKGNSHHTVDGEHREQIGADYSHTVKGNHHSKQGKNQLVEAGTEIHHKAGIKIVIEAGAEVTLTAGGSFVKVDPSGVTVSGPLVRMNSGGGPGSGTGVSALAPIQPNALADQEQPGSESAQLAATGVRMNGVADTSLSPSVSSANASDSEAGIVTGISALTATVFAQVAKAGNTFVSGCEFDSSGHCVIHNHDRQSSPASRTVDNGGGAQQNDVNGMAQPDRSQDGGNAEGAGNNAQMELSVEGEALLKSVEELRLSPYDDQTGQNISTWVRGATIGYGHLISKSEWPIYKNGITADQADALFAADVAPFVDSVNEAISVSLLQNQFDAAVMLAYNIGISGFSSSSAVSLINDPQTSTPYSNLESAWKAWNRSQGSVNQGLVNRRKAEWDVYSNATYEKW</sequence>
<dbReference type="InterPro" id="IPR023347">
    <property type="entry name" value="Lysozyme_dom_sf"/>
</dbReference>
<dbReference type="OrthoDB" id="9762420at2"/>
<evidence type="ECO:0000313" key="9">
    <source>
        <dbReference type="EMBL" id="KEF30961.1"/>
    </source>
</evidence>
<dbReference type="InterPro" id="IPR002196">
    <property type="entry name" value="Glyco_hydro_24"/>
</dbReference>
<dbReference type="InterPro" id="IPR033907">
    <property type="entry name" value="Endolysin_autolysin"/>
</dbReference>
<dbReference type="InterPro" id="IPR006531">
    <property type="entry name" value="Gp5/Vgr_OB"/>
</dbReference>
<comment type="similarity">
    <text evidence="5">Belongs to the glycosyl hydrolase 24 family.</text>
</comment>
<dbReference type="GO" id="GO:0009253">
    <property type="term" value="P:peptidoglycan catabolic process"/>
    <property type="evidence" value="ECO:0007669"/>
    <property type="project" value="InterPro"/>
</dbReference>
<dbReference type="GO" id="GO:0031640">
    <property type="term" value="P:killing of cells of another organism"/>
    <property type="evidence" value="ECO:0007669"/>
    <property type="project" value="UniProtKB-KW"/>
</dbReference>
<comment type="caution">
    <text evidence="9">The sequence shown here is derived from an EMBL/GenBank/DDBJ whole genome shotgun (WGS) entry which is preliminary data.</text>
</comment>
<dbReference type="PATRIC" id="fig|1137280.3.peg.1929"/>
<dbReference type="Gene3D" id="1.10.530.40">
    <property type="match status" value="1"/>
</dbReference>
<dbReference type="InterPro" id="IPR037026">
    <property type="entry name" value="Vgr_OB-fold_dom_sf"/>
</dbReference>
<dbReference type="GO" id="GO:0016998">
    <property type="term" value="P:cell wall macromolecule catabolic process"/>
    <property type="evidence" value="ECO:0007669"/>
    <property type="project" value="InterPro"/>
</dbReference>
<dbReference type="Gene3D" id="3.55.50.10">
    <property type="entry name" value="Baseplate protein-like domains"/>
    <property type="match status" value="1"/>
</dbReference>
<dbReference type="SUPFAM" id="SSF53955">
    <property type="entry name" value="Lysozyme-like"/>
    <property type="match status" value="1"/>
</dbReference>
<keyword evidence="5" id="KW-0378">Hydrolase</keyword>
<evidence type="ECO:0000256" key="6">
    <source>
        <dbReference type="SAM" id="MobiDB-lite"/>
    </source>
</evidence>
<comment type="similarity">
    <text evidence="1">Belongs to the VgrG protein family.</text>
</comment>
<dbReference type="NCBIfam" id="TIGR01646">
    <property type="entry name" value="vgr_GE"/>
    <property type="match status" value="1"/>
</dbReference>
<dbReference type="GO" id="GO:0042742">
    <property type="term" value="P:defense response to bacterium"/>
    <property type="evidence" value="ECO:0007669"/>
    <property type="project" value="UniProtKB-KW"/>
</dbReference>
<evidence type="ECO:0000256" key="3">
    <source>
        <dbReference type="ARBA" id="ARBA00022638"/>
    </source>
</evidence>
<dbReference type="Gene3D" id="2.40.50.230">
    <property type="entry name" value="Gp5 N-terminal domain"/>
    <property type="match status" value="1"/>
</dbReference>
<dbReference type="Pfam" id="PF04717">
    <property type="entry name" value="Phage_base_V"/>
    <property type="match status" value="1"/>
</dbReference>
<keyword evidence="4" id="KW-1035">Host cytoplasm</keyword>
<dbReference type="InterPro" id="IPR017847">
    <property type="entry name" value="T6SS_RhsGE_Vgr_subset"/>
</dbReference>
<dbReference type="PANTHER" id="PTHR32305:SF11">
    <property type="entry name" value="TYPE VI SECRETION SYSTEM SPIKE PROTEIN VGRG3"/>
    <property type="match status" value="1"/>
</dbReference>
<dbReference type="STRING" id="1137280.D777_02114"/>
<dbReference type="Gene3D" id="2.30.110.50">
    <property type="match status" value="1"/>
</dbReference>
<evidence type="ECO:0000256" key="4">
    <source>
        <dbReference type="ARBA" id="ARBA00023200"/>
    </source>
</evidence>
<dbReference type="CDD" id="cd00737">
    <property type="entry name" value="lyz_endolysin_autolysin"/>
    <property type="match status" value="1"/>
</dbReference>
<evidence type="ECO:0000256" key="2">
    <source>
        <dbReference type="ARBA" id="ARBA00022529"/>
    </source>
</evidence>
<dbReference type="Pfam" id="PF00959">
    <property type="entry name" value="Phage_lysozyme"/>
    <property type="match status" value="1"/>
</dbReference>
<organism evidence="9 10">
    <name type="scientific">Marinobacter nitratireducens</name>
    <dbReference type="NCBI Taxonomy" id="1137280"/>
    <lineage>
        <taxon>Bacteria</taxon>
        <taxon>Pseudomonadati</taxon>
        <taxon>Pseudomonadota</taxon>
        <taxon>Gammaproteobacteria</taxon>
        <taxon>Pseudomonadales</taxon>
        <taxon>Marinobacteraceae</taxon>
        <taxon>Marinobacter</taxon>
    </lineage>
</organism>
<dbReference type="InterPro" id="IPR023346">
    <property type="entry name" value="Lysozyme-like_dom_sf"/>
</dbReference>
<dbReference type="InterPro" id="IPR050708">
    <property type="entry name" value="T6SS_VgrG/RHS"/>
</dbReference>
<dbReference type="EMBL" id="ANIE01000006">
    <property type="protein sequence ID" value="KEF30961.1"/>
    <property type="molecule type" value="Genomic_DNA"/>
</dbReference>
<feature type="region of interest" description="Disordered" evidence="6">
    <location>
        <begin position="328"/>
        <end position="348"/>
    </location>
</feature>
<gene>
    <name evidence="9" type="ORF">D777_02114</name>
</gene>
<feature type="region of interest" description="Disordered" evidence="6">
    <location>
        <begin position="453"/>
        <end position="483"/>
    </location>
</feature>
<dbReference type="GO" id="GO:0003796">
    <property type="term" value="F:lysozyme activity"/>
    <property type="evidence" value="ECO:0007669"/>
    <property type="project" value="UniProtKB-EC"/>
</dbReference>
<dbReference type="Pfam" id="PF05954">
    <property type="entry name" value="Phage_GPD"/>
    <property type="match status" value="1"/>
</dbReference>
<keyword evidence="5" id="KW-0326">Glycosidase</keyword>
<dbReference type="AlphaFoldDB" id="A0A072N097"/>
<accession>A0A072N097</accession>
<dbReference type="Proteomes" id="UP000035057">
    <property type="component" value="Unassembled WGS sequence"/>
</dbReference>
<dbReference type="NCBIfam" id="TIGR03361">
    <property type="entry name" value="VI_Rhs_Vgr"/>
    <property type="match status" value="1"/>
</dbReference>
<dbReference type="InterPro" id="IPR006533">
    <property type="entry name" value="T6SS_Vgr_RhsGE"/>
</dbReference>
<dbReference type="EC" id="3.2.1.17" evidence="5"/>
<proteinExistence type="inferred from homology"/>
<dbReference type="PANTHER" id="PTHR32305">
    <property type="match status" value="1"/>
</dbReference>
<comment type="catalytic activity">
    <reaction evidence="5">
        <text>Hydrolysis of (1-&gt;4)-beta-linkages between N-acetylmuramic acid and N-acetyl-D-glucosamine residues in a peptidoglycan and between N-acetyl-D-glucosamine residues in chitodextrins.</text>
        <dbReference type="EC" id="3.2.1.17"/>
    </reaction>
</comment>
<feature type="domain" description="Gp5/Type VI secretion system Vgr protein OB-fold" evidence="7">
    <location>
        <begin position="387"/>
        <end position="454"/>
    </location>
</feature>
<protein>
    <recommendedName>
        <fullName evidence="5">Lysozyme</fullName>
        <ecNumber evidence="5">3.2.1.17</ecNumber>
    </recommendedName>
</protein>
<evidence type="ECO:0000256" key="5">
    <source>
        <dbReference type="RuleBase" id="RU003788"/>
    </source>
</evidence>
<dbReference type="Pfam" id="PF22178">
    <property type="entry name" value="Gp5_trimer_C"/>
    <property type="match status" value="1"/>
</dbReference>
<keyword evidence="2 5" id="KW-0929">Antimicrobial</keyword>
<feature type="region of interest" description="Disordered" evidence="6">
    <location>
        <begin position="722"/>
        <end position="766"/>
    </location>
</feature>
<dbReference type="SUPFAM" id="SSF69349">
    <property type="entry name" value="Phage fibre proteins"/>
    <property type="match status" value="1"/>
</dbReference>
<evidence type="ECO:0000256" key="1">
    <source>
        <dbReference type="ARBA" id="ARBA00005558"/>
    </source>
</evidence>
<name>A0A072N097_9GAMM</name>
<reference evidence="9 10" key="1">
    <citation type="submission" date="2012-12" db="EMBL/GenBank/DDBJ databases">
        <title>Genome assembly of Marinobacter sp. AK21.</title>
        <authorList>
            <person name="Khatri I."/>
            <person name="Kumar R."/>
            <person name="Vaidya B."/>
            <person name="Subramanian S."/>
            <person name="Pinnaka A."/>
        </authorList>
    </citation>
    <scope>NUCLEOTIDE SEQUENCE [LARGE SCALE GENOMIC DNA]</scope>
    <source>
        <strain evidence="9 10">AK21</strain>
    </source>
</reference>
<dbReference type="InterPro" id="IPR054030">
    <property type="entry name" value="Gp5_Vgr_C"/>
</dbReference>
<dbReference type="SUPFAM" id="SSF69255">
    <property type="entry name" value="gp5 N-terminal domain-like"/>
    <property type="match status" value="1"/>
</dbReference>
<dbReference type="Gene3D" id="4.10.220.110">
    <property type="match status" value="1"/>
</dbReference>
<keyword evidence="3 5" id="KW-0081">Bacteriolytic enzyme</keyword>
<evidence type="ECO:0000259" key="7">
    <source>
        <dbReference type="Pfam" id="PF04717"/>
    </source>
</evidence>
<evidence type="ECO:0000259" key="8">
    <source>
        <dbReference type="Pfam" id="PF22178"/>
    </source>
</evidence>
<dbReference type="SUPFAM" id="SSF69279">
    <property type="entry name" value="Phage tail proteins"/>
    <property type="match status" value="2"/>
</dbReference>